<comment type="subcellular location">
    <subcellularLocation>
        <location evidence="1">Membrane</location>
        <topology evidence="1">Multi-pass membrane protein</topology>
    </subcellularLocation>
</comment>
<feature type="transmembrane region" description="Helical" evidence="6">
    <location>
        <begin position="6"/>
        <end position="24"/>
    </location>
</feature>
<dbReference type="GO" id="GO:0033573">
    <property type="term" value="C:high-affinity iron permease complex"/>
    <property type="evidence" value="ECO:0007669"/>
    <property type="project" value="InterPro"/>
</dbReference>
<evidence type="ECO:0000256" key="6">
    <source>
        <dbReference type="SAM" id="Phobius"/>
    </source>
</evidence>
<evidence type="ECO:0000313" key="7">
    <source>
        <dbReference type="EMBL" id="CAA2099230.1"/>
    </source>
</evidence>
<protein>
    <submittedName>
        <fullName evidence="7">Ferrous iron permease EfeU</fullName>
    </submittedName>
</protein>
<keyword evidence="4 6" id="KW-1133">Transmembrane helix</keyword>
<feature type="transmembrane region" description="Helical" evidence="6">
    <location>
        <begin position="63"/>
        <end position="83"/>
    </location>
</feature>
<dbReference type="PANTHER" id="PTHR31632">
    <property type="entry name" value="IRON TRANSPORTER FTH1"/>
    <property type="match status" value="1"/>
</dbReference>
<feature type="transmembrane region" description="Helical" evidence="6">
    <location>
        <begin position="36"/>
        <end position="57"/>
    </location>
</feature>
<sequence>MIGAFVIAFREVIEAGLIIGIVLAATRGIAGRGRWIGLGVVGGLAGACLVALFAEAISDAFEGAGQDILNAAVLATAVVMLIWHNTWMSRHGRELAGELKAAGESVRRGETTSAALAFVVGAAILREGAELVLFLYGLVASGTSGPDLQIGALAGVGAGILLSAVSYFGLAAIPTRYVFSVTSALIIFLAAGLAAQAAQFLTNAGLITVLDRPLWNTANILSEGSLAGRVLHALVGYTDRPTGLQVIVYLGTILVMVALMQWSSADKRRRTLRTA</sequence>
<gene>
    <name evidence="7" type="primary">efeU</name>
    <name evidence="7" type="ORF">MBUL_00042</name>
</gene>
<evidence type="ECO:0000256" key="1">
    <source>
        <dbReference type="ARBA" id="ARBA00004141"/>
    </source>
</evidence>
<feature type="transmembrane region" description="Helical" evidence="6">
    <location>
        <begin position="150"/>
        <end position="170"/>
    </location>
</feature>
<evidence type="ECO:0000256" key="3">
    <source>
        <dbReference type="ARBA" id="ARBA00022692"/>
    </source>
</evidence>
<evidence type="ECO:0000256" key="4">
    <source>
        <dbReference type="ARBA" id="ARBA00022989"/>
    </source>
</evidence>
<reference evidence="7" key="1">
    <citation type="submission" date="2019-12" db="EMBL/GenBank/DDBJ databases">
        <authorList>
            <person name="Cremers G."/>
        </authorList>
    </citation>
    <scope>NUCLEOTIDE SEQUENCE</scope>
    <source>
        <strain evidence="7">Mbul1</strain>
    </source>
</reference>
<dbReference type="Pfam" id="PF03239">
    <property type="entry name" value="FTR1"/>
    <property type="match status" value="1"/>
</dbReference>
<comment type="similarity">
    <text evidence="2">Belongs to the oxidase-dependent Fe transporter (OFeT) (TC 9.A.10.1) family.</text>
</comment>
<dbReference type="AlphaFoldDB" id="A0A679IL38"/>
<feature type="transmembrane region" description="Helical" evidence="6">
    <location>
        <begin position="177"/>
        <end position="198"/>
    </location>
</feature>
<keyword evidence="5 6" id="KW-0472">Membrane</keyword>
<organism evidence="7">
    <name type="scientific">Methylobacterium bullatum</name>
    <dbReference type="NCBI Taxonomy" id="570505"/>
    <lineage>
        <taxon>Bacteria</taxon>
        <taxon>Pseudomonadati</taxon>
        <taxon>Pseudomonadota</taxon>
        <taxon>Alphaproteobacteria</taxon>
        <taxon>Hyphomicrobiales</taxon>
        <taxon>Methylobacteriaceae</taxon>
        <taxon>Methylobacterium</taxon>
    </lineage>
</organism>
<name>A0A679IL38_9HYPH</name>
<evidence type="ECO:0000256" key="5">
    <source>
        <dbReference type="ARBA" id="ARBA00023136"/>
    </source>
</evidence>
<dbReference type="GO" id="GO:0015093">
    <property type="term" value="F:ferrous iron transmembrane transporter activity"/>
    <property type="evidence" value="ECO:0007669"/>
    <property type="project" value="TreeGrafter"/>
</dbReference>
<feature type="transmembrane region" description="Helical" evidence="6">
    <location>
        <begin position="246"/>
        <end position="263"/>
    </location>
</feature>
<dbReference type="EMBL" id="LR743504">
    <property type="protein sequence ID" value="CAA2099230.1"/>
    <property type="molecule type" value="Genomic_DNA"/>
</dbReference>
<evidence type="ECO:0000256" key="2">
    <source>
        <dbReference type="ARBA" id="ARBA00008333"/>
    </source>
</evidence>
<feature type="transmembrane region" description="Helical" evidence="6">
    <location>
        <begin position="115"/>
        <end position="138"/>
    </location>
</feature>
<keyword evidence="3 6" id="KW-0812">Transmembrane</keyword>
<dbReference type="PANTHER" id="PTHR31632:SF2">
    <property type="entry name" value="PLASMA MEMBRANE IRON PERMEASE"/>
    <property type="match status" value="1"/>
</dbReference>
<accession>A0A679IL38</accession>
<proteinExistence type="inferred from homology"/>
<dbReference type="InterPro" id="IPR004923">
    <property type="entry name" value="FTR1/Fip1/EfeU"/>
</dbReference>